<dbReference type="AlphaFoldDB" id="A0AAD7XVJ2"/>
<feature type="domain" description="F-box" evidence="2">
    <location>
        <begin position="174"/>
        <end position="214"/>
    </location>
</feature>
<comment type="caution">
    <text evidence="3">The sequence shown here is derived from an EMBL/GenBank/DDBJ whole genome shotgun (WGS) entry which is preliminary data.</text>
</comment>
<dbReference type="GO" id="GO:0019005">
    <property type="term" value="C:SCF ubiquitin ligase complex"/>
    <property type="evidence" value="ECO:0007669"/>
    <property type="project" value="TreeGrafter"/>
</dbReference>
<dbReference type="EMBL" id="JARTCD010000149">
    <property type="protein sequence ID" value="KAJ8651712.1"/>
    <property type="molecule type" value="Genomic_DNA"/>
</dbReference>
<dbReference type="Pfam" id="PF13516">
    <property type="entry name" value="LRR_6"/>
    <property type="match status" value="1"/>
</dbReference>
<gene>
    <name evidence="3" type="ORF">O0I10_012724</name>
</gene>
<feature type="signal peptide" evidence="1">
    <location>
        <begin position="1"/>
        <end position="17"/>
    </location>
</feature>
<feature type="chain" id="PRO_5042156807" description="F-box domain-containing protein" evidence="1">
    <location>
        <begin position="18"/>
        <end position="621"/>
    </location>
</feature>
<dbReference type="Pfam" id="PF12937">
    <property type="entry name" value="F-box-like"/>
    <property type="match status" value="1"/>
</dbReference>
<evidence type="ECO:0000313" key="3">
    <source>
        <dbReference type="EMBL" id="KAJ8651712.1"/>
    </source>
</evidence>
<sequence length="621" mass="72089">MASVLVALASLSSSCFIHKVDDPSIPSNLHDIVLIGQQLYRKGHYSDAYRLLVRVEPLLPPVESGPCVEYQIKALRRLGHIHRALELSQTMAVTHPSTRWCYLACDLVLEKEGDVLKAREWLKQGSILRDIMDDDDDASYLEERLLWEKIARIEHKERRQHGHVDKRMDFTQSLSYDLVTAIFQHLSFRDRVVCMRVSRHWHNFLVDSVVLWQDIDVSHTPTPIDLHSFSLYLGRLENTQPKRLRIHHERANGDQLMKLMLIRERYKLHTLDLSDVLCKPSLFYDLLRRAGPTLRCLRWNGLILKLNDIFDTAADSCPHLEELDVSYCFTSRKGRFEPSRFLESYGKDLPKELMDDKKQQRPLYIKRLRLTSIHEMIGPELIHMLLRTPHLTHLELEYCLVSFIPIANMLQHCCPRLQHLVYKRHRYARQYQDVIPHSQPSIPMPPRRWRVIELNKSLSVTDTIMRDMIIRADLSLLERLELDSNTYITDKSLFVILQRLHHDTASSSSSSTLSNLHTLNLGHCTALTEQGLLRFLVACPMLRHVNLTRLSAVTDAVLDTLSQMEKLQTLDITFCSHVTDQGIIQLVKQRQDSLQQIHLTHSNVSPAALSFVFRTLKYDGI</sequence>
<evidence type="ECO:0000256" key="1">
    <source>
        <dbReference type="SAM" id="SignalP"/>
    </source>
</evidence>
<dbReference type="RefSeq" id="XP_058336626.1">
    <property type="nucleotide sequence ID" value="XM_058492612.1"/>
</dbReference>
<reference evidence="3 4" key="1">
    <citation type="submission" date="2023-03" db="EMBL/GenBank/DDBJ databases">
        <title>Genome sequence of Lichtheimia ornata CBS 291.66.</title>
        <authorList>
            <person name="Mohabir J.T."/>
            <person name="Shea T.P."/>
            <person name="Kurbessoian T."/>
            <person name="Berby B."/>
            <person name="Fontaine J."/>
            <person name="Livny J."/>
            <person name="Gnirke A."/>
            <person name="Stajich J.E."/>
            <person name="Cuomo C.A."/>
        </authorList>
    </citation>
    <scope>NUCLEOTIDE SEQUENCE [LARGE SCALE GENOMIC DNA]</scope>
    <source>
        <strain evidence="3">CBS 291.66</strain>
    </source>
</reference>
<dbReference type="InterPro" id="IPR036047">
    <property type="entry name" value="F-box-like_dom_sf"/>
</dbReference>
<dbReference type="InterPro" id="IPR032675">
    <property type="entry name" value="LRR_dom_sf"/>
</dbReference>
<keyword evidence="1" id="KW-0732">Signal</keyword>
<dbReference type="SUPFAM" id="SSF81383">
    <property type="entry name" value="F-box domain"/>
    <property type="match status" value="1"/>
</dbReference>
<dbReference type="Gene3D" id="3.80.10.10">
    <property type="entry name" value="Ribonuclease Inhibitor"/>
    <property type="match status" value="3"/>
</dbReference>
<dbReference type="SMART" id="SM00256">
    <property type="entry name" value="FBOX"/>
    <property type="match status" value="1"/>
</dbReference>
<dbReference type="GO" id="GO:0031146">
    <property type="term" value="P:SCF-dependent proteasomal ubiquitin-dependent protein catabolic process"/>
    <property type="evidence" value="ECO:0007669"/>
    <property type="project" value="TreeGrafter"/>
</dbReference>
<keyword evidence="4" id="KW-1185">Reference proteome</keyword>
<dbReference type="InterPro" id="IPR001810">
    <property type="entry name" value="F-box_dom"/>
</dbReference>
<name>A0AAD7XVJ2_9FUNG</name>
<dbReference type="InterPro" id="IPR001611">
    <property type="entry name" value="Leu-rich_rpt"/>
</dbReference>
<dbReference type="CDD" id="cd09917">
    <property type="entry name" value="F-box_SF"/>
    <property type="match status" value="1"/>
</dbReference>
<accession>A0AAD7XVJ2</accession>
<dbReference type="GeneID" id="83220058"/>
<proteinExistence type="predicted"/>
<evidence type="ECO:0000313" key="4">
    <source>
        <dbReference type="Proteomes" id="UP001234581"/>
    </source>
</evidence>
<dbReference type="SMART" id="SM00367">
    <property type="entry name" value="LRR_CC"/>
    <property type="match status" value="4"/>
</dbReference>
<dbReference type="Gene3D" id="1.20.1280.50">
    <property type="match status" value="1"/>
</dbReference>
<protein>
    <recommendedName>
        <fullName evidence="2">F-box domain-containing protein</fullName>
    </recommendedName>
</protein>
<dbReference type="Proteomes" id="UP001234581">
    <property type="component" value="Unassembled WGS sequence"/>
</dbReference>
<organism evidence="3 4">
    <name type="scientific">Lichtheimia ornata</name>
    <dbReference type="NCBI Taxonomy" id="688661"/>
    <lineage>
        <taxon>Eukaryota</taxon>
        <taxon>Fungi</taxon>
        <taxon>Fungi incertae sedis</taxon>
        <taxon>Mucoromycota</taxon>
        <taxon>Mucoromycotina</taxon>
        <taxon>Mucoromycetes</taxon>
        <taxon>Mucorales</taxon>
        <taxon>Lichtheimiaceae</taxon>
        <taxon>Lichtheimia</taxon>
    </lineage>
</organism>
<dbReference type="PANTHER" id="PTHR13318">
    <property type="entry name" value="PARTNER OF PAIRED, ISOFORM B-RELATED"/>
    <property type="match status" value="1"/>
</dbReference>
<dbReference type="InterPro" id="IPR006553">
    <property type="entry name" value="Leu-rich_rpt_Cys-con_subtyp"/>
</dbReference>
<dbReference type="SUPFAM" id="SSF52047">
    <property type="entry name" value="RNI-like"/>
    <property type="match status" value="1"/>
</dbReference>
<evidence type="ECO:0000259" key="2">
    <source>
        <dbReference type="SMART" id="SM00256"/>
    </source>
</evidence>